<dbReference type="PROSITE" id="PS50994">
    <property type="entry name" value="INTEGRASE"/>
    <property type="match status" value="1"/>
</dbReference>
<feature type="coiled-coil region" evidence="1">
    <location>
        <begin position="203"/>
        <end position="230"/>
    </location>
</feature>
<feature type="compositionally biased region" description="Basic and acidic residues" evidence="2">
    <location>
        <begin position="364"/>
        <end position="374"/>
    </location>
</feature>
<reference evidence="4" key="1">
    <citation type="submission" date="2023-05" db="EMBL/GenBank/DDBJ databases">
        <title>Genome and transcriptome analyses reveal genes involved in the formation of fine ridges on petal epidermal cells in Hibiscus trionum.</title>
        <authorList>
            <person name="Koshimizu S."/>
            <person name="Masuda S."/>
            <person name="Ishii T."/>
            <person name="Shirasu K."/>
            <person name="Hoshino A."/>
            <person name="Arita M."/>
        </authorList>
    </citation>
    <scope>NUCLEOTIDE SEQUENCE</scope>
    <source>
        <strain evidence="4">Hamamatsu line</strain>
    </source>
</reference>
<name>A0A9W7HHT4_HIBTR</name>
<feature type="region of interest" description="Disordered" evidence="2">
    <location>
        <begin position="336"/>
        <end position="384"/>
    </location>
</feature>
<keyword evidence="1" id="KW-0175">Coiled coil</keyword>
<evidence type="ECO:0000313" key="5">
    <source>
        <dbReference type="Proteomes" id="UP001165190"/>
    </source>
</evidence>
<dbReference type="PANTHER" id="PTHR37984:SF5">
    <property type="entry name" value="PROTEIN NYNRIN-LIKE"/>
    <property type="match status" value="1"/>
</dbReference>
<organism evidence="4 5">
    <name type="scientific">Hibiscus trionum</name>
    <name type="common">Flower of an hour</name>
    <dbReference type="NCBI Taxonomy" id="183268"/>
    <lineage>
        <taxon>Eukaryota</taxon>
        <taxon>Viridiplantae</taxon>
        <taxon>Streptophyta</taxon>
        <taxon>Embryophyta</taxon>
        <taxon>Tracheophyta</taxon>
        <taxon>Spermatophyta</taxon>
        <taxon>Magnoliopsida</taxon>
        <taxon>eudicotyledons</taxon>
        <taxon>Gunneridae</taxon>
        <taxon>Pentapetalae</taxon>
        <taxon>rosids</taxon>
        <taxon>malvids</taxon>
        <taxon>Malvales</taxon>
        <taxon>Malvaceae</taxon>
        <taxon>Malvoideae</taxon>
        <taxon>Hibiscus</taxon>
    </lineage>
</organism>
<gene>
    <name evidence="4" type="ORF">HRI_001385000</name>
</gene>
<feature type="compositionally biased region" description="Polar residues" evidence="2">
    <location>
        <begin position="346"/>
        <end position="362"/>
    </location>
</feature>
<dbReference type="Pfam" id="PF00665">
    <property type="entry name" value="rve"/>
    <property type="match status" value="1"/>
</dbReference>
<dbReference type="Pfam" id="PF24626">
    <property type="entry name" value="SH3_Tf2-1"/>
    <property type="match status" value="1"/>
</dbReference>
<dbReference type="InterPro" id="IPR036397">
    <property type="entry name" value="RNaseH_sf"/>
</dbReference>
<dbReference type="OrthoDB" id="5554229at2759"/>
<dbReference type="SUPFAM" id="SSF53098">
    <property type="entry name" value="Ribonuclease H-like"/>
    <property type="match status" value="1"/>
</dbReference>
<keyword evidence="5" id="KW-1185">Reference proteome</keyword>
<accession>A0A9W7HHT4</accession>
<dbReference type="GO" id="GO:0015074">
    <property type="term" value="P:DNA integration"/>
    <property type="evidence" value="ECO:0007669"/>
    <property type="project" value="InterPro"/>
</dbReference>
<sequence length="384" mass="43980">MSDLPAYGEHKFGSCRFLQPLPIPKRVFEDISMDFIVGLPTSDDKEVIFVVVDRFTKYGHFFALPRPFDSVLVAQVLLQGVIKLHGIPRTIVSDRDRVFVSDMWTELANLQGTELCFSSAYHPQSDRQIEALNRCLEMYLRCMAVDDPRNWCKYLPWAEYWYSTTYQSSVGMTPFRALYGRDPPTILSYVEGGLRQDQLAQELLDCDAVLKELKCNLEAAQNRMKLQAYKHRRELTLDEGSWVFVRLQPYQQLSLRLQRQYKLSPRYFGPYRILKRVGQVAYKLELPDSTRIHLVFHISQIKPCKGVPLHKIMPLSLLREDVGLLVSAPNLADKVHSSGGGDVTDLQGTATTKNDQASTQTVEGLRRSSRERRTPGRLTDFVVS</sequence>
<proteinExistence type="predicted"/>
<dbReference type="PANTHER" id="PTHR37984">
    <property type="entry name" value="PROTEIN CBG26694"/>
    <property type="match status" value="1"/>
</dbReference>
<dbReference type="InterPro" id="IPR012337">
    <property type="entry name" value="RNaseH-like_sf"/>
</dbReference>
<dbReference type="GO" id="GO:0003676">
    <property type="term" value="F:nucleic acid binding"/>
    <property type="evidence" value="ECO:0007669"/>
    <property type="project" value="InterPro"/>
</dbReference>
<comment type="caution">
    <text evidence="4">The sequence shown here is derived from an EMBL/GenBank/DDBJ whole genome shotgun (WGS) entry which is preliminary data.</text>
</comment>
<evidence type="ECO:0000313" key="4">
    <source>
        <dbReference type="EMBL" id="GMI77157.1"/>
    </source>
</evidence>
<dbReference type="EMBL" id="BSYR01000013">
    <property type="protein sequence ID" value="GMI77157.1"/>
    <property type="molecule type" value="Genomic_DNA"/>
</dbReference>
<evidence type="ECO:0000256" key="1">
    <source>
        <dbReference type="SAM" id="Coils"/>
    </source>
</evidence>
<dbReference type="Gene3D" id="3.30.420.10">
    <property type="entry name" value="Ribonuclease H-like superfamily/Ribonuclease H"/>
    <property type="match status" value="1"/>
</dbReference>
<dbReference type="AlphaFoldDB" id="A0A9W7HHT4"/>
<dbReference type="Proteomes" id="UP001165190">
    <property type="component" value="Unassembled WGS sequence"/>
</dbReference>
<feature type="domain" description="Integrase catalytic" evidence="3">
    <location>
        <begin position="18"/>
        <end position="182"/>
    </location>
</feature>
<dbReference type="InterPro" id="IPR050951">
    <property type="entry name" value="Retrovirus_Pol_polyprotein"/>
</dbReference>
<evidence type="ECO:0000259" key="3">
    <source>
        <dbReference type="PROSITE" id="PS50994"/>
    </source>
</evidence>
<protein>
    <recommendedName>
        <fullName evidence="3">Integrase catalytic domain-containing protein</fullName>
    </recommendedName>
</protein>
<dbReference type="InterPro" id="IPR056924">
    <property type="entry name" value="SH3_Tf2-1"/>
</dbReference>
<evidence type="ECO:0000256" key="2">
    <source>
        <dbReference type="SAM" id="MobiDB-lite"/>
    </source>
</evidence>
<dbReference type="InterPro" id="IPR001584">
    <property type="entry name" value="Integrase_cat-core"/>
</dbReference>